<protein>
    <submittedName>
        <fullName evidence="1">Uncharacterized protein</fullName>
    </submittedName>
</protein>
<organism evidence="1 2">
    <name type="scientific">Spiroplasma phoeniceum P40</name>
    <dbReference type="NCBI Taxonomy" id="1276259"/>
    <lineage>
        <taxon>Bacteria</taxon>
        <taxon>Bacillati</taxon>
        <taxon>Mycoplasmatota</taxon>
        <taxon>Mollicutes</taxon>
        <taxon>Entomoplasmatales</taxon>
        <taxon>Spiroplasmataceae</taxon>
        <taxon>Spiroplasma</taxon>
    </lineage>
</organism>
<dbReference type="RefSeq" id="WP_114565478.1">
    <property type="nucleotide sequence ID" value="NZ_CP031088.1"/>
</dbReference>
<keyword evidence="2" id="KW-1185">Reference proteome</keyword>
<sequence length="442" mass="49039">MAKIGGKSSIALPTLFQIGGNSPTEKAIGDVAVLQIKKILEADSQYIDATEMMMMSAKQISMAGPFEQGQYVFPERMVWGNDYDTSDGAEQQSVGVRRAVVMMDQMLTFKYDVPSFDTVRFMESPVEVRTNTIGEWMRTITRNWYSNMNAIYLQGVIDSCIATGQYIILPIPTDADSAQQTFYKINDIAINLVQKINALMFGTSKDDLVVHVAMPAFAQFTKAYTKILDQIAADTLATGQLWRKMIVGVDVFESWYLGRQFNKGKETGINKDLDFNLNFSQTVGAWGFIGHKEDCAMPQGWKSIQQVINQNTGNLRYMGRGIFSLPTFMRQMHWLFVTGTPTNNDITNAQNKKGYTFELAPWINLVPPTLPALSTVITTPNLGQITMVGDTPTTAELETAIKTKNTNYQTGDATFSNITSTGTLATGNPNKYSGTVSLIYSK</sequence>
<dbReference type="KEGG" id="sphh:SDAV_002094"/>
<dbReference type="AlphaFoldDB" id="A0A345DS36"/>
<evidence type="ECO:0000313" key="2">
    <source>
        <dbReference type="Proteomes" id="UP000253689"/>
    </source>
</evidence>
<dbReference type="EMBL" id="CP031088">
    <property type="protein sequence ID" value="AXF97027.1"/>
    <property type="molecule type" value="Genomic_DNA"/>
</dbReference>
<dbReference type="Proteomes" id="UP000253689">
    <property type="component" value="Chromosome"/>
</dbReference>
<proteinExistence type="predicted"/>
<evidence type="ECO:0000313" key="1">
    <source>
        <dbReference type="EMBL" id="AXF97027.1"/>
    </source>
</evidence>
<gene>
    <name evidence="1" type="ORF">SDAV_002094</name>
</gene>
<name>A0A345DS36_9MOLU</name>
<accession>A0A345DS36</accession>
<reference evidence="2" key="1">
    <citation type="submission" date="2018-07" db="EMBL/GenBank/DDBJ databases">
        <title>Complete Genome Sequence of Spiroplasma phoeniceum.</title>
        <authorList>
            <person name="Davis R.E."/>
            <person name="Shao J.Y."/>
            <person name="Zhao Y."/>
            <person name="Silver A."/>
            <person name="Stump z."/>
            <person name="Gasparich G."/>
        </authorList>
    </citation>
    <scope>NUCLEOTIDE SEQUENCE [LARGE SCALE GENOMIC DNA]</scope>
    <source>
        <strain evidence="2">P40</strain>
    </source>
</reference>